<evidence type="ECO:0000256" key="13">
    <source>
        <dbReference type="ARBA" id="ARBA00022741"/>
    </source>
</evidence>
<evidence type="ECO:0000256" key="22">
    <source>
        <dbReference type="PROSITE-ProRule" id="PRU10141"/>
    </source>
</evidence>
<dbReference type="OrthoDB" id="1896041at2759"/>
<proteinExistence type="inferred from homology"/>
<dbReference type="InterPro" id="IPR032675">
    <property type="entry name" value="LRR_dom_sf"/>
</dbReference>
<dbReference type="EMBL" id="MVGT01003963">
    <property type="protein sequence ID" value="OVA02159.1"/>
    <property type="molecule type" value="Genomic_DNA"/>
</dbReference>
<dbReference type="PROSITE" id="PS00107">
    <property type="entry name" value="PROTEIN_KINASE_ATP"/>
    <property type="match status" value="1"/>
</dbReference>
<dbReference type="Gene3D" id="1.10.510.10">
    <property type="entry name" value="Transferase(Phosphotransferase) domain 1"/>
    <property type="match status" value="1"/>
</dbReference>
<dbReference type="SUPFAM" id="SSF52047">
    <property type="entry name" value="RNI-like"/>
    <property type="match status" value="1"/>
</dbReference>
<dbReference type="FunFam" id="1.10.510.10:FF:000192">
    <property type="entry name" value="LRR receptor-like serine/threonine-protein kinase RPK2"/>
    <property type="match status" value="1"/>
</dbReference>
<keyword evidence="10 24" id="KW-0812">Transmembrane</keyword>
<comment type="catalytic activity">
    <reaction evidence="20">
        <text>L-threonyl-[protein] + ATP = O-phospho-L-threonyl-[protein] + ADP + H(+)</text>
        <dbReference type="Rhea" id="RHEA:46608"/>
        <dbReference type="Rhea" id="RHEA-COMP:11060"/>
        <dbReference type="Rhea" id="RHEA-COMP:11605"/>
        <dbReference type="ChEBI" id="CHEBI:15378"/>
        <dbReference type="ChEBI" id="CHEBI:30013"/>
        <dbReference type="ChEBI" id="CHEBI:30616"/>
        <dbReference type="ChEBI" id="CHEBI:61977"/>
        <dbReference type="ChEBI" id="CHEBI:456216"/>
        <dbReference type="EC" id="2.7.11.1"/>
    </reaction>
</comment>
<dbReference type="InterPro" id="IPR000719">
    <property type="entry name" value="Prot_kinase_dom"/>
</dbReference>
<dbReference type="Pfam" id="PF23598">
    <property type="entry name" value="LRR_14"/>
    <property type="match status" value="1"/>
</dbReference>
<evidence type="ECO:0000256" key="11">
    <source>
        <dbReference type="ARBA" id="ARBA00022729"/>
    </source>
</evidence>
<evidence type="ECO:0000256" key="14">
    <source>
        <dbReference type="ARBA" id="ARBA00022777"/>
    </source>
</evidence>
<sequence length="1144" mass="124543">MRCLSTMRWRRFRDKTLVFVLLFDLFLVFSFVSARDGNFVNSDKDVLLKFKSSVSDPLGILSGWNNRGGSDHCSWFGVSCDSKSRVLSLNITGGGSNSRGNTEALSCSKYAQFPFYGFGIRRSYFENDGKLKGKLSPLIGKLTELRILSLPFNDFNGEIPFEIWGLEKLEVLDLEGNSFTGILSPEIGGLKRLRVLNLGLNKIAGAIPGSLSNCVGLEILNLAGNQVNGTIPGFVGKFSNLRGLYLSINQLGGSIPKEIGSNCGSLMHLDLSGNFLVGGIPGSLGNCRQLRSLLLFSNMLEDIIPPELGKLENLEVLDVSRNSLSGSIPADLGRCMELSVLILSNMFDPLESLENLRGDSSFGLRSASLDDFNYFQGVIPSEITTLPKLRIVWVPRATLEGEIPSEWGACQNLEMVNLGQNLFTGEIPLVFGSCKSLHFLDLSSNKLTGKLNRKLRVPCMSVFDVSGNFLAGSIPIFNHGICPPLPPMNAAAQPFNPSSTYSSFFACKFQTGSLLPSFGASGSFGIFHNFGGNNLTGPLLSLPIAPERLGNRTSYAFLTGGNQLVGSFPRVLFEKCDGLNGMIANVSDNQISGPLPVEIGGMCRCLKLLDVSGNWITGSVPQSFGDLQSLVTLDLSRNRLQGQIPVSLGRLKNLKYLSMAYNNLTGEIPSSLGQLSSLEVLKLSSNSLAGEIPEDLVNLTNLTVLLLNSNKLSGQIPSGLANVTKLSTFNVSFNNLSGPVPLNEDLMNCSSVRGNPFLQSCHLFSLSQPSSDLQRRNGDLQNYEASPPESTNKSKGFNSIEIASVASASAIVSVLLALVVLFLYTRKCVPKSRVGGSERRREVTIFTDIGVPLTFENVVQGTGCFNASNCIGNGGFGATYKAEITPGNLVAIKRLSVGRFQGVQQFHAEIKTLGRMRHQNLVTLIGYHASETEMFLIYNYLPGGNLEKFIQERSERAVEWKILHKIALDIARALAYLHDECVPRVLHRDVKPSNILLDNDYNAYLSDFGLARLLGTSETHATTGVAGTFGYVAPEYAMTCRVSDKADVYSYGVVLLELISDKKALDPSFSPYGNGFNIVGWACMLLRQGRAKEFFTAGLWDSGPHDNLVETLHLAVMCTVDSLSIRPTMKQVVQRLKQLQHVRL</sequence>
<evidence type="ECO:0000256" key="3">
    <source>
        <dbReference type="ARBA" id="ARBA00012513"/>
    </source>
</evidence>
<evidence type="ECO:0000256" key="1">
    <source>
        <dbReference type="ARBA" id="ARBA00004251"/>
    </source>
</evidence>
<dbReference type="FunFam" id="3.80.10.10:FF:000679">
    <property type="entry name" value="LRR receptor-like serine/threonine-protein kinase RPK2"/>
    <property type="match status" value="1"/>
</dbReference>
<dbReference type="CDD" id="cd14066">
    <property type="entry name" value="STKc_IRAK"/>
    <property type="match status" value="1"/>
</dbReference>
<feature type="region of interest" description="Disordered" evidence="23">
    <location>
        <begin position="769"/>
        <end position="794"/>
    </location>
</feature>
<dbReference type="PROSITE" id="PS00108">
    <property type="entry name" value="PROTEIN_KINASE_ST"/>
    <property type="match status" value="1"/>
</dbReference>
<reference evidence="26 27" key="1">
    <citation type="journal article" date="2017" name="Mol. Plant">
        <title>The Genome of Medicinal Plant Macleaya cordata Provides New Insights into Benzylisoquinoline Alkaloids Metabolism.</title>
        <authorList>
            <person name="Liu X."/>
            <person name="Liu Y."/>
            <person name="Huang P."/>
            <person name="Ma Y."/>
            <person name="Qing Z."/>
            <person name="Tang Q."/>
            <person name="Cao H."/>
            <person name="Cheng P."/>
            <person name="Zheng Y."/>
            <person name="Yuan Z."/>
            <person name="Zhou Y."/>
            <person name="Liu J."/>
            <person name="Tang Z."/>
            <person name="Zhuo Y."/>
            <person name="Zhang Y."/>
            <person name="Yu L."/>
            <person name="Huang J."/>
            <person name="Yang P."/>
            <person name="Peng Q."/>
            <person name="Zhang J."/>
            <person name="Jiang W."/>
            <person name="Zhang Z."/>
            <person name="Lin K."/>
            <person name="Ro D.K."/>
            <person name="Chen X."/>
            <person name="Xiong X."/>
            <person name="Shang Y."/>
            <person name="Huang S."/>
            <person name="Zeng J."/>
        </authorList>
    </citation>
    <scope>NUCLEOTIDE SEQUENCE [LARGE SCALE GENOMIC DNA]</scope>
    <source>
        <strain evidence="27">cv. BLH2017</strain>
        <tissue evidence="26">Root</tissue>
    </source>
</reference>
<evidence type="ECO:0000256" key="24">
    <source>
        <dbReference type="SAM" id="Phobius"/>
    </source>
</evidence>
<evidence type="ECO:0000256" key="10">
    <source>
        <dbReference type="ARBA" id="ARBA00022692"/>
    </source>
</evidence>
<dbReference type="EC" id="2.7.11.1" evidence="3"/>
<dbReference type="SUPFAM" id="SSF56112">
    <property type="entry name" value="Protein kinase-like (PK-like)"/>
    <property type="match status" value="1"/>
</dbReference>
<keyword evidence="11" id="KW-0732">Signal</keyword>
<dbReference type="Pfam" id="PF08263">
    <property type="entry name" value="LRRNT_2"/>
    <property type="match status" value="1"/>
</dbReference>
<dbReference type="GO" id="GO:0009409">
    <property type="term" value="P:response to cold"/>
    <property type="evidence" value="ECO:0007669"/>
    <property type="project" value="UniProtKB-ARBA"/>
</dbReference>
<evidence type="ECO:0000256" key="17">
    <source>
        <dbReference type="ARBA" id="ARBA00023136"/>
    </source>
</evidence>
<comment type="subcellular location">
    <subcellularLocation>
        <location evidence="1">Cell membrane</location>
        <topology evidence="1">Single-pass type I membrane protein</topology>
    </subcellularLocation>
</comment>
<dbReference type="GO" id="GO:0009945">
    <property type="term" value="P:radial axis specification"/>
    <property type="evidence" value="ECO:0007669"/>
    <property type="project" value="UniProtKB-ARBA"/>
</dbReference>
<evidence type="ECO:0000256" key="18">
    <source>
        <dbReference type="ARBA" id="ARBA00023170"/>
    </source>
</evidence>
<feature type="transmembrane region" description="Helical" evidence="24">
    <location>
        <begin position="802"/>
        <end position="824"/>
    </location>
</feature>
<dbReference type="GO" id="GO:0004674">
    <property type="term" value="F:protein serine/threonine kinase activity"/>
    <property type="evidence" value="ECO:0007669"/>
    <property type="project" value="UniProtKB-KW"/>
</dbReference>
<comment type="similarity">
    <text evidence="2">Belongs to the protein kinase superfamily. Ser/Thr protein kinase family.</text>
</comment>
<keyword evidence="16 24" id="KW-1133">Transmembrane helix</keyword>
<dbReference type="PANTHER" id="PTHR48056:SF63">
    <property type="entry name" value="PROTEIN KINASE DOMAIN-CONTAINING PROTEIN"/>
    <property type="match status" value="1"/>
</dbReference>
<dbReference type="InterPro" id="IPR003591">
    <property type="entry name" value="Leu-rich_rpt_typical-subtyp"/>
</dbReference>
<dbReference type="GO" id="GO:0048508">
    <property type="term" value="P:embryonic meristem development"/>
    <property type="evidence" value="ECO:0007669"/>
    <property type="project" value="UniProtKB-ARBA"/>
</dbReference>
<dbReference type="AlphaFoldDB" id="A0A200PVC3"/>
<accession>A0A200PVC3</accession>
<evidence type="ECO:0000256" key="19">
    <source>
        <dbReference type="ARBA" id="ARBA00023180"/>
    </source>
</evidence>
<evidence type="ECO:0000256" key="8">
    <source>
        <dbReference type="ARBA" id="ARBA00022614"/>
    </source>
</evidence>
<dbReference type="InterPro" id="IPR013210">
    <property type="entry name" value="LRR_N_plant-typ"/>
</dbReference>
<name>A0A200PVC3_MACCD</name>
<dbReference type="STRING" id="56857.A0A200PVC3"/>
<evidence type="ECO:0000256" key="2">
    <source>
        <dbReference type="ARBA" id="ARBA00008684"/>
    </source>
</evidence>
<evidence type="ECO:0000256" key="6">
    <source>
        <dbReference type="ARBA" id="ARBA00022527"/>
    </source>
</evidence>
<evidence type="ECO:0000256" key="21">
    <source>
        <dbReference type="ARBA" id="ARBA00048679"/>
    </source>
</evidence>
<feature type="compositionally biased region" description="Polar residues" evidence="23">
    <location>
        <begin position="779"/>
        <end position="794"/>
    </location>
</feature>
<keyword evidence="13 22" id="KW-0547">Nucleotide-binding</keyword>
<keyword evidence="4" id="KW-0217">Developmental protein</keyword>
<organism evidence="26 27">
    <name type="scientific">Macleaya cordata</name>
    <name type="common">Five-seeded plume-poppy</name>
    <name type="synonym">Bocconia cordata</name>
    <dbReference type="NCBI Taxonomy" id="56857"/>
    <lineage>
        <taxon>Eukaryota</taxon>
        <taxon>Viridiplantae</taxon>
        <taxon>Streptophyta</taxon>
        <taxon>Embryophyta</taxon>
        <taxon>Tracheophyta</taxon>
        <taxon>Spermatophyta</taxon>
        <taxon>Magnoliopsida</taxon>
        <taxon>Ranunculales</taxon>
        <taxon>Papaveraceae</taxon>
        <taxon>Papaveroideae</taxon>
        <taxon>Macleaya</taxon>
    </lineage>
</organism>
<dbReference type="SMART" id="SM00369">
    <property type="entry name" value="LRR_TYP"/>
    <property type="match status" value="7"/>
</dbReference>
<evidence type="ECO:0000256" key="15">
    <source>
        <dbReference type="ARBA" id="ARBA00022840"/>
    </source>
</evidence>
<evidence type="ECO:0000313" key="26">
    <source>
        <dbReference type="EMBL" id="OVA02159.1"/>
    </source>
</evidence>
<keyword evidence="9" id="KW-0808">Transferase</keyword>
<dbReference type="GO" id="GO:0005524">
    <property type="term" value="F:ATP binding"/>
    <property type="evidence" value="ECO:0007669"/>
    <property type="project" value="UniProtKB-UniRule"/>
</dbReference>
<keyword evidence="14 26" id="KW-0418">Kinase</keyword>
<dbReference type="InterPro" id="IPR055414">
    <property type="entry name" value="LRR_R13L4/SHOC2-like"/>
</dbReference>
<keyword evidence="18" id="KW-0675">Receptor</keyword>
<evidence type="ECO:0000256" key="12">
    <source>
        <dbReference type="ARBA" id="ARBA00022737"/>
    </source>
</evidence>
<dbReference type="InterPro" id="IPR050647">
    <property type="entry name" value="Plant_LRR-RLKs"/>
</dbReference>
<evidence type="ECO:0000256" key="9">
    <source>
        <dbReference type="ARBA" id="ARBA00022679"/>
    </source>
</evidence>
<keyword evidence="12" id="KW-0677">Repeat</keyword>
<gene>
    <name evidence="26" type="ORF">BVC80_8787g27</name>
</gene>
<dbReference type="Gene3D" id="3.80.10.10">
    <property type="entry name" value="Ribonuclease Inhibitor"/>
    <property type="match status" value="4"/>
</dbReference>
<dbReference type="Pfam" id="PF00560">
    <property type="entry name" value="LRR_1"/>
    <property type="match status" value="2"/>
</dbReference>
<comment type="catalytic activity">
    <reaction evidence="21">
        <text>L-seryl-[protein] + ATP = O-phospho-L-seryl-[protein] + ADP + H(+)</text>
        <dbReference type="Rhea" id="RHEA:17989"/>
        <dbReference type="Rhea" id="RHEA-COMP:9863"/>
        <dbReference type="Rhea" id="RHEA-COMP:11604"/>
        <dbReference type="ChEBI" id="CHEBI:15378"/>
        <dbReference type="ChEBI" id="CHEBI:29999"/>
        <dbReference type="ChEBI" id="CHEBI:30616"/>
        <dbReference type="ChEBI" id="CHEBI:83421"/>
        <dbReference type="ChEBI" id="CHEBI:456216"/>
        <dbReference type="EC" id="2.7.11.1"/>
    </reaction>
</comment>
<evidence type="ECO:0000256" key="7">
    <source>
        <dbReference type="ARBA" id="ARBA00022553"/>
    </source>
</evidence>
<keyword evidence="6" id="KW-0723">Serine/threonine-protein kinase</keyword>
<dbReference type="Pfam" id="PF13855">
    <property type="entry name" value="LRR_8"/>
    <property type="match status" value="2"/>
</dbReference>
<dbReference type="InterPro" id="IPR011009">
    <property type="entry name" value="Kinase-like_dom_sf"/>
</dbReference>
<dbReference type="GO" id="GO:0009414">
    <property type="term" value="P:response to water deprivation"/>
    <property type="evidence" value="ECO:0007669"/>
    <property type="project" value="UniProtKB-ARBA"/>
</dbReference>
<dbReference type="GO" id="GO:0009942">
    <property type="term" value="P:longitudinal axis specification"/>
    <property type="evidence" value="ECO:0007669"/>
    <property type="project" value="UniProtKB-ARBA"/>
</dbReference>
<dbReference type="InParanoid" id="A0A200PVC3"/>
<dbReference type="FunFam" id="3.30.200.20:FF:000260">
    <property type="entry name" value="LRR receptor-like serine/threonine-protein kinase RPK2"/>
    <property type="match status" value="1"/>
</dbReference>
<feature type="binding site" evidence="22">
    <location>
        <position position="893"/>
    </location>
    <ligand>
        <name>ATP</name>
        <dbReference type="ChEBI" id="CHEBI:30616"/>
    </ligand>
</feature>
<dbReference type="GO" id="GO:0005886">
    <property type="term" value="C:plasma membrane"/>
    <property type="evidence" value="ECO:0007669"/>
    <property type="project" value="UniProtKB-SubCell"/>
</dbReference>
<dbReference type="Gene3D" id="3.30.200.20">
    <property type="entry name" value="Phosphorylase Kinase, domain 1"/>
    <property type="match status" value="1"/>
</dbReference>
<evidence type="ECO:0000256" key="16">
    <source>
        <dbReference type="ARBA" id="ARBA00022989"/>
    </source>
</evidence>
<dbReference type="InterPro" id="IPR017441">
    <property type="entry name" value="Protein_kinase_ATP_BS"/>
</dbReference>
<keyword evidence="8" id="KW-0433">Leucine-rich repeat</keyword>
<comment type="caution">
    <text evidence="26">The sequence shown here is derived from an EMBL/GenBank/DDBJ whole genome shotgun (WGS) entry which is preliminary data.</text>
</comment>
<dbReference type="PROSITE" id="PS50011">
    <property type="entry name" value="PROTEIN_KINASE_DOM"/>
    <property type="match status" value="1"/>
</dbReference>
<evidence type="ECO:0000256" key="20">
    <source>
        <dbReference type="ARBA" id="ARBA00047899"/>
    </source>
</evidence>
<evidence type="ECO:0000256" key="5">
    <source>
        <dbReference type="ARBA" id="ARBA00022475"/>
    </source>
</evidence>
<keyword evidence="7" id="KW-0597">Phosphoprotein</keyword>
<keyword evidence="27" id="KW-1185">Reference proteome</keyword>
<keyword evidence="19" id="KW-0325">Glycoprotein</keyword>
<evidence type="ECO:0000259" key="25">
    <source>
        <dbReference type="PROSITE" id="PS50011"/>
    </source>
</evidence>
<feature type="domain" description="Protein kinase" evidence="25">
    <location>
        <begin position="865"/>
        <end position="1144"/>
    </location>
</feature>
<dbReference type="SUPFAM" id="SSF52058">
    <property type="entry name" value="L domain-like"/>
    <property type="match status" value="1"/>
</dbReference>
<keyword evidence="15 22" id="KW-0067">ATP-binding</keyword>
<dbReference type="FunCoup" id="A0A200PVC3">
    <property type="interactions" value="2028"/>
</dbReference>
<dbReference type="FunFam" id="3.80.10.10:FF:000041">
    <property type="entry name" value="LRR receptor-like serine/threonine-protein kinase ERECTA"/>
    <property type="match status" value="1"/>
</dbReference>
<dbReference type="PRINTS" id="PR00019">
    <property type="entry name" value="LEURICHRPT"/>
</dbReference>
<dbReference type="SMART" id="SM00220">
    <property type="entry name" value="S_TKc"/>
    <property type="match status" value="1"/>
</dbReference>
<protein>
    <recommendedName>
        <fullName evidence="3">non-specific serine/threonine protein kinase</fullName>
        <ecNumber evidence="3">2.7.11.1</ecNumber>
    </recommendedName>
</protein>
<dbReference type="OMA" id="NCLALQI"/>
<evidence type="ECO:0000256" key="23">
    <source>
        <dbReference type="SAM" id="MobiDB-lite"/>
    </source>
</evidence>
<evidence type="ECO:0000313" key="27">
    <source>
        <dbReference type="Proteomes" id="UP000195402"/>
    </source>
</evidence>
<dbReference type="InterPro" id="IPR008271">
    <property type="entry name" value="Ser/Thr_kinase_AS"/>
</dbReference>
<dbReference type="InterPro" id="IPR001611">
    <property type="entry name" value="Leu-rich_rpt"/>
</dbReference>
<keyword evidence="17 24" id="KW-0472">Membrane</keyword>
<keyword evidence="5" id="KW-1003">Cell membrane</keyword>
<dbReference type="FunFam" id="3.80.10.10:FF:000369">
    <property type="entry name" value="LRR receptor-like serine/threonine-protein kinase RPK2"/>
    <property type="match status" value="1"/>
</dbReference>
<evidence type="ECO:0000256" key="4">
    <source>
        <dbReference type="ARBA" id="ARBA00022473"/>
    </source>
</evidence>
<dbReference type="Pfam" id="PF00069">
    <property type="entry name" value="Pkinase"/>
    <property type="match status" value="1"/>
</dbReference>
<dbReference type="PANTHER" id="PTHR48056">
    <property type="entry name" value="LRR RECEPTOR-LIKE SERINE/THREONINE-PROTEIN KINASE-RELATED"/>
    <property type="match status" value="1"/>
</dbReference>
<dbReference type="Proteomes" id="UP000195402">
    <property type="component" value="Unassembled WGS sequence"/>
</dbReference>